<dbReference type="AlphaFoldDB" id="A0AA39M7T0"/>
<keyword evidence="3" id="KW-1185">Reference proteome</keyword>
<feature type="region of interest" description="Disordered" evidence="1">
    <location>
        <begin position="187"/>
        <end position="207"/>
    </location>
</feature>
<feature type="compositionally biased region" description="Polar residues" evidence="1">
    <location>
        <begin position="187"/>
        <end position="198"/>
    </location>
</feature>
<feature type="compositionally biased region" description="Acidic residues" evidence="1">
    <location>
        <begin position="8"/>
        <end position="24"/>
    </location>
</feature>
<evidence type="ECO:0000313" key="2">
    <source>
        <dbReference type="EMBL" id="KAK0424142.1"/>
    </source>
</evidence>
<organism evidence="2 3">
    <name type="scientific">Steinernema hermaphroditum</name>
    <dbReference type="NCBI Taxonomy" id="289476"/>
    <lineage>
        <taxon>Eukaryota</taxon>
        <taxon>Metazoa</taxon>
        <taxon>Ecdysozoa</taxon>
        <taxon>Nematoda</taxon>
        <taxon>Chromadorea</taxon>
        <taxon>Rhabditida</taxon>
        <taxon>Tylenchina</taxon>
        <taxon>Panagrolaimomorpha</taxon>
        <taxon>Strongyloidoidea</taxon>
        <taxon>Steinernematidae</taxon>
        <taxon>Steinernema</taxon>
    </lineage>
</organism>
<comment type="caution">
    <text evidence="2">The sequence shown here is derived from an EMBL/GenBank/DDBJ whole genome shotgun (WGS) entry which is preliminary data.</text>
</comment>
<gene>
    <name evidence="2" type="ORF">QR680_008511</name>
</gene>
<dbReference type="Proteomes" id="UP001175271">
    <property type="component" value="Unassembled WGS sequence"/>
</dbReference>
<protein>
    <submittedName>
        <fullName evidence="2">Uncharacterized protein</fullName>
    </submittedName>
</protein>
<feature type="compositionally biased region" description="Basic and acidic residues" evidence="1">
    <location>
        <begin position="25"/>
        <end position="34"/>
    </location>
</feature>
<sequence length="380" mass="42091">MTQNDSFSDLESEADSAIYSDEENNQSKRSDTHRLQPPARRCRVSKALSTIEEERSSNSNQSNSRKELSAGCDKAPVERRELFGTKINDSLGMESFRSDALKAIEEDEMKHSDSYRFFIPEGVSIKQCKENSWEPSVFGTSLTSAEMSLDSRTRSFRNKQPEALKDEVQSQEKTDVSMSFSHTIVGPQNTSVPFQSTPVAPRANGTPMRAKGRDIFASRMFGGLSESQIPTAITRDESPPVRSETNRVTPNKTIETVAKTTKFDNSVRSTIVPSNSMIAELLDKPADGANATQFIAGLKKRREARRVERERHLSVTAKLLDVENETTRNVTAAPSMSGRLQPRNMSTVVSNKSLTAGTKRVVGTVTIGDKVYELVEKVAL</sequence>
<name>A0AA39M7T0_9BILA</name>
<dbReference type="EMBL" id="JAUCMV010000001">
    <property type="protein sequence ID" value="KAK0424142.1"/>
    <property type="molecule type" value="Genomic_DNA"/>
</dbReference>
<evidence type="ECO:0000256" key="1">
    <source>
        <dbReference type="SAM" id="MobiDB-lite"/>
    </source>
</evidence>
<evidence type="ECO:0000313" key="3">
    <source>
        <dbReference type="Proteomes" id="UP001175271"/>
    </source>
</evidence>
<reference evidence="2" key="1">
    <citation type="submission" date="2023-06" db="EMBL/GenBank/DDBJ databases">
        <title>Genomic analysis of the entomopathogenic nematode Steinernema hermaphroditum.</title>
        <authorList>
            <person name="Schwarz E.M."/>
            <person name="Heppert J.K."/>
            <person name="Baniya A."/>
            <person name="Schwartz H.T."/>
            <person name="Tan C.-H."/>
            <person name="Antoshechkin I."/>
            <person name="Sternberg P.W."/>
            <person name="Goodrich-Blair H."/>
            <person name="Dillman A.R."/>
        </authorList>
    </citation>
    <scope>NUCLEOTIDE SEQUENCE</scope>
    <source>
        <strain evidence="2">PS9179</strain>
        <tissue evidence="2">Whole animal</tissue>
    </source>
</reference>
<accession>A0AA39M7T0</accession>
<feature type="region of interest" description="Disordered" evidence="1">
    <location>
        <begin position="1"/>
        <end position="73"/>
    </location>
</feature>
<proteinExistence type="predicted"/>